<accession>A0ABD7MRI4</accession>
<organism evidence="1 2">
    <name type="scientific">Corynebacterium ulcerans</name>
    <dbReference type="NCBI Taxonomy" id="65058"/>
    <lineage>
        <taxon>Bacteria</taxon>
        <taxon>Bacillati</taxon>
        <taxon>Actinomycetota</taxon>
        <taxon>Actinomycetes</taxon>
        <taxon>Mycobacteriales</taxon>
        <taxon>Corynebacteriaceae</taxon>
        <taxon>Corynebacterium</taxon>
    </lineage>
</organism>
<name>A0ABD7MRI4_CORUL</name>
<evidence type="ECO:0000313" key="1">
    <source>
        <dbReference type="EMBL" id="SQG50491.1"/>
    </source>
</evidence>
<evidence type="ECO:0000313" key="2">
    <source>
        <dbReference type="Proteomes" id="UP000248741"/>
    </source>
</evidence>
<sequence>MKHLCAGLFDICAGLFDIAVQGEKYVGDSNVEGNISLWFS</sequence>
<protein>
    <submittedName>
        <fullName evidence="1">Uncharacterized protein</fullName>
    </submittedName>
</protein>
<proteinExistence type="predicted"/>
<gene>
    <name evidence="1" type="ORF">NCTC7908_00634</name>
</gene>
<dbReference type="Proteomes" id="UP000248741">
    <property type="component" value="Chromosome 1"/>
</dbReference>
<reference evidence="1 2" key="1">
    <citation type="submission" date="2018-06" db="EMBL/GenBank/DDBJ databases">
        <authorList>
            <consortium name="Pathogen Informatics"/>
            <person name="Doyle S."/>
        </authorList>
    </citation>
    <scope>NUCLEOTIDE SEQUENCE [LARGE SCALE GENOMIC DNA]</scope>
    <source>
        <strain evidence="1 2">NCTC7908</strain>
    </source>
</reference>
<dbReference type="AlphaFoldDB" id="A0ABD7MRI4"/>
<dbReference type="EMBL" id="LS483400">
    <property type="protein sequence ID" value="SQG50491.1"/>
    <property type="molecule type" value="Genomic_DNA"/>
</dbReference>